<keyword evidence="3" id="KW-1003">Cell membrane</keyword>
<dbReference type="Proteomes" id="UP000216354">
    <property type="component" value="Unassembled WGS sequence"/>
</dbReference>
<reference evidence="8 9" key="1">
    <citation type="submission" date="2017-05" db="EMBL/GenBank/DDBJ databases">
        <title>Complete and WGS of Bordetella genogroups.</title>
        <authorList>
            <person name="Spilker T."/>
            <person name="Lipuma J."/>
        </authorList>
    </citation>
    <scope>NUCLEOTIDE SEQUENCE [LARGE SCALE GENOMIC DNA]</scope>
    <source>
        <strain evidence="8 9">AU9795</strain>
    </source>
</reference>
<comment type="caution">
    <text evidence="8">The sequence shown here is derived from an EMBL/GenBank/DDBJ whole genome shotgun (WGS) entry which is preliminary data.</text>
</comment>
<keyword evidence="6 7" id="KW-0472">Membrane</keyword>
<comment type="subcellular location">
    <subcellularLocation>
        <location evidence="1">Cell membrane</location>
        <topology evidence="1">Multi-pass membrane protein</topology>
    </subcellularLocation>
</comment>
<feature type="transmembrane region" description="Helical" evidence="7">
    <location>
        <begin position="173"/>
        <end position="189"/>
    </location>
</feature>
<feature type="transmembrane region" description="Helical" evidence="7">
    <location>
        <begin position="23"/>
        <end position="42"/>
    </location>
</feature>
<keyword evidence="9" id="KW-1185">Reference proteome</keyword>
<organism evidence="8 9">
    <name type="scientific">Bordetella genomosp. 1</name>
    <dbReference type="NCBI Taxonomy" id="1395607"/>
    <lineage>
        <taxon>Bacteria</taxon>
        <taxon>Pseudomonadati</taxon>
        <taxon>Pseudomonadota</taxon>
        <taxon>Betaproteobacteria</taxon>
        <taxon>Burkholderiales</taxon>
        <taxon>Alcaligenaceae</taxon>
        <taxon>Bordetella</taxon>
    </lineage>
</organism>
<comment type="similarity">
    <text evidence="2">Belongs to the chromate ion transporter (CHR) (TC 2.A.51) family.</text>
</comment>
<proteinExistence type="inferred from homology"/>
<accession>A0ABX4EZH1</accession>
<dbReference type="RefSeq" id="WP_094831790.1">
    <property type="nucleotide sequence ID" value="NZ_NEVR01000002.1"/>
</dbReference>
<keyword evidence="5 7" id="KW-1133">Transmembrane helix</keyword>
<evidence type="ECO:0000256" key="4">
    <source>
        <dbReference type="ARBA" id="ARBA00022692"/>
    </source>
</evidence>
<evidence type="ECO:0000256" key="3">
    <source>
        <dbReference type="ARBA" id="ARBA00022475"/>
    </source>
</evidence>
<evidence type="ECO:0000256" key="2">
    <source>
        <dbReference type="ARBA" id="ARBA00005262"/>
    </source>
</evidence>
<feature type="transmembrane region" description="Helical" evidence="7">
    <location>
        <begin position="91"/>
        <end position="112"/>
    </location>
</feature>
<evidence type="ECO:0000313" key="9">
    <source>
        <dbReference type="Proteomes" id="UP000216354"/>
    </source>
</evidence>
<evidence type="ECO:0000256" key="6">
    <source>
        <dbReference type="ARBA" id="ARBA00023136"/>
    </source>
</evidence>
<feature type="transmembrane region" description="Helical" evidence="7">
    <location>
        <begin position="124"/>
        <end position="144"/>
    </location>
</feature>
<gene>
    <name evidence="8" type="ORF">CAL27_08740</name>
</gene>
<evidence type="ECO:0000256" key="5">
    <source>
        <dbReference type="ARBA" id="ARBA00022989"/>
    </source>
</evidence>
<sequence length="191" mass="20367">MPAPASTATATAPARVIPTCGQLFMGFFWLGVTAFGGALPLARRMLVEHRRWLADDEFVDLLGLCQFLPGGNIINLSVAVGMKFRGPRGAYSALLGLILAPTLIVISLGSVYQTYQGDPRVQHLFAGLAAAAAGLLVSMAIRIARPLRGNPWGMAVAAACFAAIALLRLPLLPTMAVLTPLSIFITWRLRR</sequence>
<dbReference type="EMBL" id="NEVR01000002">
    <property type="protein sequence ID" value="OZI65143.1"/>
    <property type="molecule type" value="Genomic_DNA"/>
</dbReference>
<evidence type="ECO:0000256" key="1">
    <source>
        <dbReference type="ARBA" id="ARBA00004651"/>
    </source>
</evidence>
<keyword evidence="4 7" id="KW-0812">Transmembrane</keyword>
<evidence type="ECO:0000313" key="8">
    <source>
        <dbReference type="EMBL" id="OZI65143.1"/>
    </source>
</evidence>
<dbReference type="Pfam" id="PF02417">
    <property type="entry name" value="Chromate_transp"/>
    <property type="match status" value="1"/>
</dbReference>
<name>A0ABX4EZH1_9BORD</name>
<dbReference type="InterPro" id="IPR052518">
    <property type="entry name" value="CHR_Transporter"/>
</dbReference>
<evidence type="ECO:0000256" key="7">
    <source>
        <dbReference type="SAM" id="Phobius"/>
    </source>
</evidence>
<dbReference type="PANTHER" id="PTHR43663">
    <property type="entry name" value="CHROMATE TRANSPORT PROTEIN-RELATED"/>
    <property type="match status" value="1"/>
</dbReference>
<dbReference type="InterPro" id="IPR003370">
    <property type="entry name" value="Chromate_transpt"/>
</dbReference>
<protein>
    <submittedName>
        <fullName evidence="8">Chromate transporter</fullName>
    </submittedName>
</protein>
<dbReference type="PANTHER" id="PTHR43663:SF1">
    <property type="entry name" value="CHROMATE TRANSPORTER"/>
    <property type="match status" value="1"/>
</dbReference>